<evidence type="ECO:0000313" key="2">
    <source>
        <dbReference type="EMBL" id="KAJ7649624.1"/>
    </source>
</evidence>
<evidence type="ECO:0008006" key="4">
    <source>
        <dbReference type="Google" id="ProtNLM"/>
    </source>
</evidence>
<feature type="region of interest" description="Disordered" evidence="1">
    <location>
        <begin position="22"/>
        <end position="41"/>
    </location>
</feature>
<evidence type="ECO:0000313" key="3">
    <source>
        <dbReference type="Proteomes" id="UP001221142"/>
    </source>
</evidence>
<comment type="caution">
    <text evidence="2">The sequence shown here is derived from an EMBL/GenBank/DDBJ whole genome shotgun (WGS) entry which is preliminary data.</text>
</comment>
<keyword evidence="3" id="KW-1185">Reference proteome</keyword>
<dbReference type="AlphaFoldDB" id="A0AAD7CHU5"/>
<protein>
    <recommendedName>
        <fullName evidence="4">Transposase</fullName>
    </recommendedName>
</protein>
<dbReference type="EMBL" id="JARKIF010000001">
    <property type="protein sequence ID" value="KAJ7649624.1"/>
    <property type="molecule type" value="Genomic_DNA"/>
</dbReference>
<evidence type="ECO:0000256" key="1">
    <source>
        <dbReference type="SAM" id="MobiDB-lite"/>
    </source>
</evidence>
<accession>A0AAD7CHU5</accession>
<reference evidence="2" key="1">
    <citation type="submission" date="2023-03" db="EMBL/GenBank/DDBJ databases">
        <title>Massive genome expansion in bonnet fungi (Mycena s.s.) driven by repeated elements and novel gene families across ecological guilds.</title>
        <authorList>
            <consortium name="Lawrence Berkeley National Laboratory"/>
            <person name="Harder C.B."/>
            <person name="Miyauchi S."/>
            <person name="Viragh M."/>
            <person name="Kuo A."/>
            <person name="Thoen E."/>
            <person name="Andreopoulos B."/>
            <person name="Lu D."/>
            <person name="Skrede I."/>
            <person name="Drula E."/>
            <person name="Henrissat B."/>
            <person name="Morin E."/>
            <person name="Kohler A."/>
            <person name="Barry K."/>
            <person name="LaButti K."/>
            <person name="Morin E."/>
            <person name="Salamov A."/>
            <person name="Lipzen A."/>
            <person name="Mereny Z."/>
            <person name="Hegedus B."/>
            <person name="Baldrian P."/>
            <person name="Stursova M."/>
            <person name="Weitz H."/>
            <person name="Taylor A."/>
            <person name="Grigoriev I.V."/>
            <person name="Nagy L.G."/>
            <person name="Martin F."/>
            <person name="Kauserud H."/>
        </authorList>
    </citation>
    <scope>NUCLEOTIDE SEQUENCE</scope>
    <source>
        <strain evidence="2">9284</strain>
    </source>
</reference>
<proteinExistence type="predicted"/>
<gene>
    <name evidence="2" type="ORF">FB45DRAFT_1017102</name>
</gene>
<organism evidence="2 3">
    <name type="scientific">Roridomyces roridus</name>
    <dbReference type="NCBI Taxonomy" id="1738132"/>
    <lineage>
        <taxon>Eukaryota</taxon>
        <taxon>Fungi</taxon>
        <taxon>Dikarya</taxon>
        <taxon>Basidiomycota</taxon>
        <taxon>Agaricomycotina</taxon>
        <taxon>Agaricomycetes</taxon>
        <taxon>Agaricomycetidae</taxon>
        <taxon>Agaricales</taxon>
        <taxon>Marasmiineae</taxon>
        <taxon>Mycenaceae</taxon>
        <taxon>Roridomyces</taxon>
    </lineage>
</organism>
<dbReference type="Proteomes" id="UP001221142">
    <property type="component" value="Unassembled WGS sequence"/>
</dbReference>
<sequence length="216" mass="23841">MLRQDNEQLRMQNTQLLQALTTTAGSRQHPPPSSSTSLSEGDYPLVQYWQKGKYNDVIGKKKGVTQVDAADVPKITAASFHFAEDAMGTPPTLETVAAIKATAASVMHDLAKAALLHDSGWSTMGQNVKERFREAMEKEYPDLRLCHGHWKADRIGTQQYSSWKASHGDRYFKQNMNTTVAEQENSLPIDSNISPLGPTLLPKRVGMGNACQIAIN</sequence>
<name>A0AAD7CHU5_9AGAR</name>